<gene>
    <name evidence="3" type="ORF">HPB48_012087</name>
</gene>
<dbReference type="AlphaFoldDB" id="A0A9J6F6U5"/>
<sequence length="163" mass="18215">MTSRAGLQSPANMADPADLDAFNSPELKYLVVDKSDVYDPTKQAEWTAKELIRVPHKSQGFVTGSAKSERGDELEVEVLDTGKPFFSKDHVQKMIPPKFNKVEDVAELTFPNEASVLHKHQGSLLFWTAIHVLWPVLRGGERVHEASHLHREGHGAVQRQEAP</sequence>
<dbReference type="InterPro" id="IPR036961">
    <property type="entry name" value="Kinesin_motor_dom_sf"/>
</dbReference>
<organism evidence="3 4">
    <name type="scientific">Haemaphysalis longicornis</name>
    <name type="common">Bush tick</name>
    <dbReference type="NCBI Taxonomy" id="44386"/>
    <lineage>
        <taxon>Eukaryota</taxon>
        <taxon>Metazoa</taxon>
        <taxon>Ecdysozoa</taxon>
        <taxon>Arthropoda</taxon>
        <taxon>Chelicerata</taxon>
        <taxon>Arachnida</taxon>
        <taxon>Acari</taxon>
        <taxon>Parasitiformes</taxon>
        <taxon>Ixodida</taxon>
        <taxon>Ixodoidea</taxon>
        <taxon>Ixodidae</taxon>
        <taxon>Haemaphysalinae</taxon>
        <taxon>Haemaphysalis</taxon>
    </lineage>
</organism>
<dbReference type="GO" id="GO:0005524">
    <property type="term" value="F:ATP binding"/>
    <property type="evidence" value="ECO:0007669"/>
    <property type="project" value="UniProtKB-KW"/>
</dbReference>
<proteinExistence type="predicted"/>
<dbReference type="Gene3D" id="3.40.850.10">
    <property type="entry name" value="Kinesin motor domain"/>
    <property type="match status" value="1"/>
</dbReference>
<dbReference type="Proteomes" id="UP000821853">
    <property type="component" value="Chromosome 1"/>
</dbReference>
<evidence type="ECO:0000313" key="4">
    <source>
        <dbReference type="Proteomes" id="UP000821853"/>
    </source>
</evidence>
<dbReference type="EMBL" id="JABSTR010000001">
    <property type="protein sequence ID" value="KAH9360302.1"/>
    <property type="molecule type" value="Genomic_DNA"/>
</dbReference>
<dbReference type="SUPFAM" id="SSF50084">
    <property type="entry name" value="Myosin S1 fragment, N-terminal domain"/>
    <property type="match status" value="1"/>
</dbReference>
<evidence type="ECO:0000256" key="2">
    <source>
        <dbReference type="ARBA" id="ARBA00022840"/>
    </source>
</evidence>
<dbReference type="OrthoDB" id="10055605at2759"/>
<protein>
    <submittedName>
        <fullName evidence="3">Uncharacterized protein</fullName>
    </submittedName>
</protein>
<reference evidence="3 4" key="1">
    <citation type="journal article" date="2020" name="Cell">
        <title>Large-Scale Comparative Analyses of Tick Genomes Elucidate Their Genetic Diversity and Vector Capacities.</title>
        <authorList>
            <consortium name="Tick Genome and Microbiome Consortium (TIGMIC)"/>
            <person name="Jia N."/>
            <person name="Wang J."/>
            <person name="Shi W."/>
            <person name="Du L."/>
            <person name="Sun Y."/>
            <person name="Zhan W."/>
            <person name="Jiang J.F."/>
            <person name="Wang Q."/>
            <person name="Zhang B."/>
            <person name="Ji P."/>
            <person name="Bell-Sakyi L."/>
            <person name="Cui X.M."/>
            <person name="Yuan T.T."/>
            <person name="Jiang B.G."/>
            <person name="Yang W.F."/>
            <person name="Lam T.T."/>
            <person name="Chang Q.C."/>
            <person name="Ding S.J."/>
            <person name="Wang X.J."/>
            <person name="Zhu J.G."/>
            <person name="Ruan X.D."/>
            <person name="Zhao L."/>
            <person name="Wei J.T."/>
            <person name="Ye R.Z."/>
            <person name="Que T.C."/>
            <person name="Du C.H."/>
            <person name="Zhou Y.H."/>
            <person name="Cheng J.X."/>
            <person name="Dai P.F."/>
            <person name="Guo W.B."/>
            <person name="Han X.H."/>
            <person name="Huang E.J."/>
            <person name="Li L.F."/>
            <person name="Wei W."/>
            <person name="Gao Y.C."/>
            <person name="Liu J.Z."/>
            <person name="Shao H.Z."/>
            <person name="Wang X."/>
            <person name="Wang C.C."/>
            <person name="Yang T.C."/>
            <person name="Huo Q.B."/>
            <person name="Li W."/>
            <person name="Chen H.Y."/>
            <person name="Chen S.E."/>
            <person name="Zhou L.G."/>
            <person name="Ni X.B."/>
            <person name="Tian J.H."/>
            <person name="Sheng Y."/>
            <person name="Liu T."/>
            <person name="Pan Y.S."/>
            <person name="Xia L.Y."/>
            <person name="Li J."/>
            <person name="Zhao F."/>
            <person name="Cao W.C."/>
        </authorList>
    </citation>
    <scope>NUCLEOTIDE SEQUENCE [LARGE SCALE GENOMIC DNA]</scope>
    <source>
        <strain evidence="3">HaeL-2018</strain>
    </source>
</reference>
<evidence type="ECO:0000313" key="3">
    <source>
        <dbReference type="EMBL" id="KAH9360302.1"/>
    </source>
</evidence>
<comment type="caution">
    <text evidence="3">The sequence shown here is derived from an EMBL/GenBank/DDBJ whole genome shotgun (WGS) entry which is preliminary data.</text>
</comment>
<keyword evidence="2" id="KW-0067">ATP-binding</keyword>
<keyword evidence="4" id="KW-1185">Reference proteome</keyword>
<evidence type="ECO:0000256" key="1">
    <source>
        <dbReference type="ARBA" id="ARBA00022741"/>
    </source>
</evidence>
<keyword evidence="1" id="KW-0547">Nucleotide-binding</keyword>
<accession>A0A9J6F6U5</accession>
<name>A0A9J6F6U5_HAELO</name>
<dbReference type="VEuPathDB" id="VectorBase:HLOH_059092"/>